<evidence type="ECO:0000256" key="1">
    <source>
        <dbReference type="ARBA" id="ARBA00010090"/>
    </source>
</evidence>
<evidence type="ECO:0000256" key="3">
    <source>
        <dbReference type="SAM" id="MobiDB-lite"/>
    </source>
</evidence>
<feature type="region of interest" description="Disordered" evidence="3">
    <location>
        <begin position="1"/>
        <end position="31"/>
    </location>
</feature>
<evidence type="ECO:0000256" key="2">
    <source>
        <dbReference type="SAM" id="Coils"/>
    </source>
</evidence>
<comment type="similarity">
    <text evidence="1">Belongs to the apolipoprotein L family.</text>
</comment>
<accession>A0ABQ0FJZ2</accession>
<keyword evidence="2" id="KW-0175">Coiled coil</keyword>
<dbReference type="EMBL" id="BAAFST010000015">
    <property type="protein sequence ID" value="GAB1299539.1"/>
    <property type="molecule type" value="Genomic_DNA"/>
</dbReference>
<feature type="coiled-coil region" evidence="2">
    <location>
        <begin position="332"/>
        <end position="366"/>
    </location>
</feature>
<gene>
    <name evidence="4" type="ORF">APTSU1_001477500</name>
</gene>
<protein>
    <submittedName>
        <fullName evidence="4">Apolipoprotein L 8</fullName>
    </submittedName>
</protein>
<dbReference type="InterPro" id="IPR008405">
    <property type="entry name" value="ApoL"/>
</dbReference>
<reference evidence="4 5" key="1">
    <citation type="submission" date="2024-08" db="EMBL/GenBank/DDBJ databases">
        <title>The draft genome of Apodemus speciosus.</title>
        <authorList>
            <person name="Nabeshima K."/>
            <person name="Suzuki S."/>
            <person name="Onuma M."/>
        </authorList>
    </citation>
    <scope>NUCLEOTIDE SEQUENCE [LARGE SCALE GENOMIC DNA]</scope>
    <source>
        <strain evidence="4">IB14-021</strain>
    </source>
</reference>
<proteinExistence type="inferred from homology"/>
<evidence type="ECO:0000313" key="4">
    <source>
        <dbReference type="EMBL" id="GAB1299539.1"/>
    </source>
</evidence>
<name>A0ABQ0FJZ2_APOSI</name>
<sequence>MPTSAPGCSTGPAWTRDPALDTMDPSDCEDTPGSRTFIEEAAEYLQHTSGREDLRLLLTEDGAWEAFVAEAELSRSPAFDADTLRDALNALTANMAVEDQDRLRRDLQDVEKFMDVFPQVKLELEGHIRKLRTLADKVDKVHRDCIISKMVAGSTSTVSGVLTLLGLTLVPVTAGVSLALLATGMGLGAAAAVTSVSTGIVDYTSKSSAQTEASHLVSTSMVKVKMVAEAVVHSGPQVFSLSENCCRVLRCIEQSIYAIKLAKANPALAASAKRLLTMGSVSAQSGKHVKKAFKGTALAMSRRARIMGIATAGVSLIGDVISLAKESKNLHKGAKAKSAEELRQQAQELEEKLELLIQIYDGLQSGSTQ</sequence>
<dbReference type="Pfam" id="PF05461">
    <property type="entry name" value="ApoL"/>
    <property type="match status" value="1"/>
</dbReference>
<dbReference type="PANTHER" id="PTHR14096:SF63">
    <property type="entry name" value="APOLIPOPROTEIN L 8"/>
    <property type="match status" value="1"/>
</dbReference>
<comment type="caution">
    <text evidence="4">The sequence shown here is derived from an EMBL/GenBank/DDBJ whole genome shotgun (WGS) entry which is preliminary data.</text>
</comment>
<keyword evidence="5" id="KW-1185">Reference proteome</keyword>
<dbReference type="PANTHER" id="PTHR14096">
    <property type="entry name" value="APOLIPOPROTEIN L"/>
    <property type="match status" value="1"/>
</dbReference>
<evidence type="ECO:0000313" key="5">
    <source>
        <dbReference type="Proteomes" id="UP001623349"/>
    </source>
</evidence>
<organism evidence="4 5">
    <name type="scientific">Apodemus speciosus</name>
    <name type="common">Large Japanese field mouse</name>
    <dbReference type="NCBI Taxonomy" id="105296"/>
    <lineage>
        <taxon>Eukaryota</taxon>
        <taxon>Metazoa</taxon>
        <taxon>Chordata</taxon>
        <taxon>Craniata</taxon>
        <taxon>Vertebrata</taxon>
        <taxon>Euteleostomi</taxon>
        <taxon>Mammalia</taxon>
        <taxon>Eutheria</taxon>
        <taxon>Euarchontoglires</taxon>
        <taxon>Glires</taxon>
        <taxon>Rodentia</taxon>
        <taxon>Myomorpha</taxon>
        <taxon>Muroidea</taxon>
        <taxon>Muridae</taxon>
        <taxon>Murinae</taxon>
        <taxon>Apodemus</taxon>
    </lineage>
</organism>
<dbReference type="Proteomes" id="UP001623349">
    <property type="component" value="Unassembled WGS sequence"/>
</dbReference>